<dbReference type="SUPFAM" id="SSF46894">
    <property type="entry name" value="C-terminal effector domain of the bipartite response regulators"/>
    <property type="match status" value="1"/>
</dbReference>
<dbReference type="SMART" id="SM00421">
    <property type="entry name" value="HTH_LUXR"/>
    <property type="match status" value="1"/>
</dbReference>
<dbReference type="RefSeq" id="WP_031377958.1">
    <property type="nucleotide sequence ID" value="NZ_JBCGBG010000008.1"/>
</dbReference>
<sequence length="210" mass="24189">MDVKIICKDDNYYFRFGISELINEAFLFSANVGFLTGFDSENLAKADIVIISVSLWRLYLCQPAYQYRKSGSVLLVFTEQPDKIIAEHMPVCYQSLTVISWTENVTNIKNKIIKAWLKAHDDSTHDYHPSDCKRCCFSRISLVQLQVMSFLKKGNNVQHTAQFLGLSVKTVYAHKYNVMKKYNIKGDYEFHAFLNTVSLIELYKGVIKDA</sequence>
<comment type="caution">
    <text evidence="3">The sequence shown here is derived from an EMBL/GenBank/DDBJ whole genome shotgun (WGS) entry which is preliminary data.</text>
</comment>
<name>A0ABU9MPS2_9GAMM</name>
<dbReference type="Gene3D" id="1.10.10.10">
    <property type="entry name" value="Winged helix-like DNA-binding domain superfamily/Winged helix DNA-binding domain"/>
    <property type="match status" value="1"/>
</dbReference>
<feature type="domain" description="HTH luxR-type" evidence="2">
    <location>
        <begin position="137"/>
        <end position="194"/>
    </location>
</feature>
<gene>
    <name evidence="3" type="ORF">AABB92_20690</name>
</gene>
<accession>A0ABU9MPS2</accession>
<evidence type="ECO:0000256" key="1">
    <source>
        <dbReference type="ARBA" id="ARBA00023125"/>
    </source>
</evidence>
<reference evidence="3 4" key="1">
    <citation type="submission" date="2024-04" db="EMBL/GenBank/DDBJ databases">
        <authorList>
            <person name="Suleimanova A.D."/>
            <person name="Pudova D.S."/>
            <person name="Shagimardanova E.I."/>
            <person name="Sharipova M.R."/>
        </authorList>
    </citation>
    <scope>NUCLEOTIDE SEQUENCE [LARGE SCALE GENOMIC DNA]</scope>
    <source>
        <strain evidence="3 4">3.1</strain>
    </source>
</reference>
<organism evidence="3 4">
    <name type="scientific">Pantoea brenneri</name>
    <dbReference type="NCBI Taxonomy" id="472694"/>
    <lineage>
        <taxon>Bacteria</taxon>
        <taxon>Pseudomonadati</taxon>
        <taxon>Pseudomonadota</taxon>
        <taxon>Gammaproteobacteria</taxon>
        <taxon>Enterobacterales</taxon>
        <taxon>Erwiniaceae</taxon>
        <taxon>Pantoea</taxon>
    </lineage>
</organism>
<protein>
    <submittedName>
        <fullName evidence="3">LuxR C-terminal-related transcriptional regulator</fullName>
    </submittedName>
</protein>
<keyword evidence="4" id="KW-1185">Reference proteome</keyword>
<dbReference type="Proteomes" id="UP001468095">
    <property type="component" value="Unassembled WGS sequence"/>
</dbReference>
<evidence type="ECO:0000259" key="2">
    <source>
        <dbReference type="SMART" id="SM00421"/>
    </source>
</evidence>
<dbReference type="InterPro" id="IPR016032">
    <property type="entry name" value="Sig_transdc_resp-reg_C-effctor"/>
</dbReference>
<evidence type="ECO:0000313" key="4">
    <source>
        <dbReference type="Proteomes" id="UP001468095"/>
    </source>
</evidence>
<dbReference type="InterPro" id="IPR036388">
    <property type="entry name" value="WH-like_DNA-bd_sf"/>
</dbReference>
<dbReference type="Pfam" id="PF00196">
    <property type="entry name" value="GerE"/>
    <property type="match status" value="1"/>
</dbReference>
<dbReference type="EMBL" id="JBCGBG010000008">
    <property type="protein sequence ID" value="MEL7698062.1"/>
    <property type="molecule type" value="Genomic_DNA"/>
</dbReference>
<proteinExistence type="predicted"/>
<dbReference type="InterPro" id="IPR000792">
    <property type="entry name" value="Tscrpt_reg_LuxR_C"/>
</dbReference>
<keyword evidence="1" id="KW-0238">DNA-binding</keyword>
<evidence type="ECO:0000313" key="3">
    <source>
        <dbReference type="EMBL" id="MEL7698062.1"/>
    </source>
</evidence>